<organism evidence="5 6">
    <name type="scientific">Perkinsus olseni</name>
    <name type="common">Perkinsus atlanticus</name>
    <dbReference type="NCBI Taxonomy" id="32597"/>
    <lineage>
        <taxon>Eukaryota</taxon>
        <taxon>Sar</taxon>
        <taxon>Alveolata</taxon>
        <taxon>Perkinsozoa</taxon>
        <taxon>Perkinsea</taxon>
        <taxon>Perkinsida</taxon>
        <taxon>Perkinsidae</taxon>
        <taxon>Perkinsus</taxon>
    </lineage>
</organism>
<feature type="region of interest" description="Disordered" evidence="4">
    <location>
        <begin position="598"/>
        <end position="631"/>
    </location>
</feature>
<dbReference type="OrthoDB" id="366230at2759"/>
<feature type="compositionally biased region" description="Basic residues" evidence="4">
    <location>
        <begin position="620"/>
        <end position="631"/>
    </location>
</feature>
<dbReference type="GO" id="GO:0060294">
    <property type="term" value="P:cilium movement involved in cell motility"/>
    <property type="evidence" value="ECO:0007669"/>
    <property type="project" value="TreeGrafter"/>
</dbReference>
<dbReference type="PANTHER" id="PTHR12442:SF5">
    <property type="entry name" value="DYNEIN AXONEMAL INTERMEDIATE CHAIN 3"/>
    <property type="match status" value="1"/>
</dbReference>
<dbReference type="InterPro" id="IPR036322">
    <property type="entry name" value="WD40_repeat_dom_sf"/>
</dbReference>
<comment type="caution">
    <text evidence="5">The sequence shown here is derived from an EMBL/GenBank/DDBJ whole genome shotgun (WGS) entry which is preliminary data.</text>
</comment>
<evidence type="ECO:0000313" key="5">
    <source>
        <dbReference type="EMBL" id="KAF4652774.1"/>
    </source>
</evidence>
<evidence type="ECO:0000256" key="2">
    <source>
        <dbReference type="ARBA" id="ARBA00022574"/>
    </source>
</evidence>
<name>A0A7J6L0S5_PEROL</name>
<sequence length="925" mass="101907">MVLVHADAFLVNDTAVSLGRSTPLRALRLPVEAEQLPKCLPPADQFGGENYCWFILKDSPQTQVHSGMLIRSNTSHTSWYATLELIVLAPPDSLPTDVGIWAEGYTFLKLFLPKGITVDLTFYVPRCGAVGGKDVGKDEKEIEFKVELTTAVNVPGMDALKANGENFASASIFTSGGMNQIFADVTAQGVAGPLSSEITFYGEVWAVDLVHWHYDCNVEVILHELRANKTQKELTLHEKILKDIPLTAGNWISATHDKTDSEIRGTVPVQKHPVARYIATKPASQLGGPTLFSSGELLRNSKHLDPSSLLSEKKMVGDGARKSLRPSVVQRMVVEHSMQACPPAINSGTQTLRFGPVNACSQYEAQGSGRTTTKAHSVGAGNSKAALRDFLEKPEISFAIEEALQQNETIDVFARDFDKLGVDDTRMAMLDASLVSGTEAGITECRNFHDVAYTKNKRVECIHWVPEESDVIAASYLENLTYGQRLDTMGKASLPLAGSRGESVHWRHFAVCSNSRLPITRQPCASGNRFFPQPRPSCVLLWSFHDPLAPHAALLSPNEVVTFSFCPTDRRFVVGALITGQMVLWRVTDQELGLSAAKRGKVARKKRDKDSSKEEGGKSEKKKKSTGTKTRSVLRIKHKLVSTIDDSHKRACRSIAWLPHWVDVERKGKCVDRREKELDDDDDASEKAKFFVTIAGDGQVLLWDFQTARDAVVRGEHDFTWRPIHSIQLQRQDSGTEMGCTHILPLVSMNLTHKPQEDHESASLSNFFATTEEGELIYGDWAAKASGDKKPEFVKSLCDANKTFRPLLQLSDSDRIRDLMLVVSDWEFALWYIGGAAPSLARPDTADPDDEEDEVDSPRPDKFMPAQIHEPLFRSTAPNSYFACGTCSPSRPAVRLAGHGETGSARAVSASPCGLAAQWKNSVLL</sequence>
<keyword evidence="1" id="KW-0963">Cytoplasm</keyword>
<feature type="compositionally biased region" description="Acidic residues" evidence="4">
    <location>
        <begin position="846"/>
        <end position="855"/>
    </location>
</feature>
<feature type="compositionally biased region" description="Basic residues" evidence="4">
    <location>
        <begin position="598"/>
        <end position="607"/>
    </location>
</feature>
<keyword evidence="3" id="KW-0677">Repeat</keyword>
<dbReference type="AlphaFoldDB" id="A0A7J6L0S5"/>
<protein>
    <submittedName>
        <fullName evidence="5">WD repeat domain 63</fullName>
    </submittedName>
</protein>
<dbReference type="GO" id="GO:0036159">
    <property type="term" value="P:inner dynein arm assembly"/>
    <property type="evidence" value="ECO:0007669"/>
    <property type="project" value="TreeGrafter"/>
</dbReference>
<evidence type="ECO:0000256" key="4">
    <source>
        <dbReference type="SAM" id="MobiDB-lite"/>
    </source>
</evidence>
<proteinExistence type="predicted"/>
<accession>A0A7J6L0S5</accession>
<dbReference type="Proteomes" id="UP000570595">
    <property type="component" value="Unassembled WGS sequence"/>
</dbReference>
<dbReference type="SUPFAM" id="SSF50978">
    <property type="entry name" value="WD40 repeat-like"/>
    <property type="match status" value="1"/>
</dbReference>
<dbReference type="GO" id="GO:0045503">
    <property type="term" value="F:dynein light chain binding"/>
    <property type="evidence" value="ECO:0007669"/>
    <property type="project" value="TreeGrafter"/>
</dbReference>
<feature type="compositionally biased region" description="Basic and acidic residues" evidence="4">
    <location>
        <begin position="608"/>
        <end position="619"/>
    </location>
</feature>
<evidence type="ECO:0000256" key="3">
    <source>
        <dbReference type="ARBA" id="ARBA00022737"/>
    </source>
</evidence>
<feature type="region of interest" description="Disordered" evidence="4">
    <location>
        <begin position="841"/>
        <end position="864"/>
    </location>
</feature>
<keyword evidence="2" id="KW-0853">WD repeat</keyword>
<reference evidence="5 6" key="1">
    <citation type="submission" date="2020-04" db="EMBL/GenBank/DDBJ databases">
        <title>Perkinsus olseni comparative genomics.</title>
        <authorList>
            <person name="Bogema D.R."/>
        </authorList>
    </citation>
    <scope>NUCLEOTIDE SEQUENCE [LARGE SCALE GENOMIC DNA]</scope>
    <source>
        <strain evidence="5">ATCC PRA-179</strain>
    </source>
</reference>
<gene>
    <name evidence="5" type="primary">WDR63_2</name>
    <name evidence="5" type="ORF">FOZ61_009418</name>
</gene>
<dbReference type="EMBL" id="JABAHT010000686">
    <property type="protein sequence ID" value="KAF4652774.1"/>
    <property type="molecule type" value="Genomic_DNA"/>
</dbReference>
<dbReference type="InterPro" id="IPR050687">
    <property type="entry name" value="Dynein_IC"/>
</dbReference>
<dbReference type="Gene3D" id="2.130.10.10">
    <property type="entry name" value="YVTN repeat-like/Quinoprotein amine dehydrogenase"/>
    <property type="match status" value="1"/>
</dbReference>
<evidence type="ECO:0000313" key="6">
    <source>
        <dbReference type="Proteomes" id="UP000570595"/>
    </source>
</evidence>
<dbReference type="PANTHER" id="PTHR12442">
    <property type="entry name" value="DYNEIN INTERMEDIATE CHAIN"/>
    <property type="match status" value="1"/>
</dbReference>
<dbReference type="InterPro" id="IPR015943">
    <property type="entry name" value="WD40/YVTN_repeat-like_dom_sf"/>
</dbReference>
<dbReference type="GO" id="GO:0045504">
    <property type="term" value="F:dynein heavy chain binding"/>
    <property type="evidence" value="ECO:0007669"/>
    <property type="project" value="TreeGrafter"/>
</dbReference>
<dbReference type="GO" id="GO:0036156">
    <property type="term" value="C:inner dynein arm"/>
    <property type="evidence" value="ECO:0007669"/>
    <property type="project" value="TreeGrafter"/>
</dbReference>
<evidence type="ECO:0000256" key="1">
    <source>
        <dbReference type="ARBA" id="ARBA00022490"/>
    </source>
</evidence>